<evidence type="ECO:0000256" key="1">
    <source>
        <dbReference type="SAM" id="MobiDB-lite"/>
    </source>
</evidence>
<organism evidence="2 3">
    <name type="scientific">Phycisphaera mikurensis (strain NBRC 102666 / KCTC 22515 / FYK2301M01)</name>
    <dbReference type="NCBI Taxonomy" id="1142394"/>
    <lineage>
        <taxon>Bacteria</taxon>
        <taxon>Pseudomonadati</taxon>
        <taxon>Planctomycetota</taxon>
        <taxon>Phycisphaerae</taxon>
        <taxon>Phycisphaerales</taxon>
        <taxon>Phycisphaeraceae</taxon>
        <taxon>Phycisphaera</taxon>
    </lineage>
</organism>
<gene>
    <name evidence="2" type="ordered locus">PSMK_21560</name>
</gene>
<keyword evidence="3" id="KW-1185">Reference proteome</keyword>
<sequence length="89" mass="9541">MPVARRATARRHPPLDLGGGAARPLGRRAGMAAPSEPAAPQRLQMVCPNLRCRKMLSVPVIARGRTVRCRACSMRIHVPRAENPATAPG</sequence>
<dbReference type="Proteomes" id="UP000007881">
    <property type="component" value="Chromosome"/>
</dbReference>
<feature type="region of interest" description="Disordered" evidence="1">
    <location>
        <begin position="1"/>
        <end position="40"/>
    </location>
</feature>
<dbReference type="KEGG" id="phm:PSMK_21560"/>
<reference evidence="2 3" key="1">
    <citation type="submission" date="2012-02" db="EMBL/GenBank/DDBJ databases">
        <title>Complete genome sequence of Phycisphaera mikurensis NBRC 102666.</title>
        <authorList>
            <person name="Ankai A."/>
            <person name="Hosoyama A."/>
            <person name="Terui Y."/>
            <person name="Sekine M."/>
            <person name="Fukai R."/>
            <person name="Kato Y."/>
            <person name="Nakamura S."/>
            <person name="Yamada-Narita S."/>
            <person name="Kawakoshi A."/>
            <person name="Fukunaga Y."/>
            <person name="Yamazaki S."/>
            <person name="Fujita N."/>
        </authorList>
    </citation>
    <scope>NUCLEOTIDE SEQUENCE [LARGE SCALE GENOMIC DNA]</scope>
    <source>
        <strain evidence="3">NBRC 102666 / KCTC 22515 / FYK2301M01</strain>
    </source>
</reference>
<dbReference type="AlphaFoldDB" id="I0IGC7"/>
<protein>
    <submittedName>
        <fullName evidence="2">Uncharacterized protein</fullName>
    </submittedName>
</protein>
<name>I0IGC7_PHYMF</name>
<dbReference type="HOGENOM" id="CLU_2452046_0_0_0"/>
<evidence type="ECO:0000313" key="2">
    <source>
        <dbReference type="EMBL" id="BAM04315.1"/>
    </source>
</evidence>
<feature type="compositionally biased region" description="Low complexity" evidence="1">
    <location>
        <begin position="22"/>
        <end position="34"/>
    </location>
</feature>
<proteinExistence type="predicted"/>
<accession>I0IGC7</accession>
<dbReference type="EMBL" id="AP012338">
    <property type="protein sequence ID" value="BAM04315.1"/>
    <property type="molecule type" value="Genomic_DNA"/>
</dbReference>
<evidence type="ECO:0000313" key="3">
    <source>
        <dbReference type="Proteomes" id="UP000007881"/>
    </source>
</evidence>